<dbReference type="OrthoDB" id="3340718at2759"/>
<dbReference type="AlphaFoldDB" id="A8PVV3"/>
<dbReference type="EMBL" id="AAYY01000003">
    <property type="protein sequence ID" value="EDP44481.1"/>
    <property type="molecule type" value="Genomic_DNA"/>
</dbReference>
<comment type="caution">
    <text evidence="1">The sequence shown here is derived from an EMBL/GenBank/DDBJ whole genome shotgun (WGS) entry which is preliminary data.</text>
</comment>
<sequence length="50" mass="5509">MNPTFNPAIDIKESVEMNSNVNYANEHPDEPATNEYPMGPPVWGTTCTIA</sequence>
<protein>
    <recommendedName>
        <fullName evidence="3">Pheromone</fullName>
    </recommendedName>
</protein>
<organism evidence="1 2">
    <name type="scientific">Malassezia globosa (strain ATCC MYA-4612 / CBS 7966)</name>
    <name type="common">Dandruff-associated fungus</name>
    <dbReference type="NCBI Taxonomy" id="425265"/>
    <lineage>
        <taxon>Eukaryota</taxon>
        <taxon>Fungi</taxon>
        <taxon>Dikarya</taxon>
        <taxon>Basidiomycota</taxon>
        <taxon>Ustilaginomycotina</taxon>
        <taxon>Malasseziomycetes</taxon>
        <taxon>Malasseziales</taxon>
        <taxon>Malasseziaceae</taxon>
        <taxon>Malassezia</taxon>
    </lineage>
</organism>
<gene>
    <name evidence="1" type="ORF">MGL_0963</name>
</gene>
<dbReference type="RefSeq" id="XP_001731695.1">
    <property type="nucleotide sequence ID" value="XM_001731643.1"/>
</dbReference>
<dbReference type="InParanoid" id="A8PVV3"/>
<keyword evidence="2" id="KW-1185">Reference proteome</keyword>
<evidence type="ECO:0000313" key="1">
    <source>
        <dbReference type="EMBL" id="EDP44481.1"/>
    </source>
</evidence>
<proteinExistence type="predicted"/>
<dbReference type="GeneID" id="5856000"/>
<evidence type="ECO:0008006" key="3">
    <source>
        <dbReference type="Google" id="ProtNLM"/>
    </source>
</evidence>
<evidence type="ECO:0000313" key="2">
    <source>
        <dbReference type="Proteomes" id="UP000008837"/>
    </source>
</evidence>
<reference evidence="1 2" key="1">
    <citation type="journal article" date="2007" name="Proc. Natl. Acad. Sci. U.S.A.">
        <title>Dandruff-associated Malassezia genomes reveal convergent and divergent virulence traits shared with plant and human fungal pathogens.</title>
        <authorList>
            <person name="Xu J."/>
            <person name="Saunders C.W."/>
            <person name="Hu P."/>
            <person name="Grant R.A."/>
            <person name="Boekhout T."/>
            <person name="Kuramae E.E."/>
            <person name="Kronstad J.W."/>
            <person name="Deangelis Y.M."/>
            <person name="Reeder N.L."/>
            <person name="Johnstone K.R."/>
            <person name="Leland M."/>
            <person name="Fieno A.M."/>
            <person name="Begley W.M."/>
            <person name="Sun Y."/>
            <person name="Lacey M.P."/>
            <person name="Chaudhary T."/>
            <person name="Keough T."/>
            <person name="Chu L."/>
            <person name="Sears R."/>
            <person name="Yuan B."/>
            <person name="Dawson T.L.Jr."/>
        </authorList>
    </citation>
    <scope>NUCLEOTIDE SEQUENCE [LARGE SCALE GENOMIC DNA]</scope>
    <source>
        <strain evidence="2">ATCC MYA-4612 / CBS 7966</strain>
    </source>
</reference>
<dbReference type="Proteomes" id="UP000008837">
    <property type="component" value="Unassembled WGS sequence"/>
</dbReference>
<accession>A8PVV3</accession>
<dbReference type="KEGG" id="mgl:MGL_0963"/>
<dbReference type="VEuPathDB" id="FungiDB:MGL_0963"/>
<name>A8PVV3_MALGO</name>